<comment type="caution">
    <text evidence="1">The sequence shown here is derived from an EMBL/GenBank/DDBJ whole genome shotgun (WGS) entry which is preliminary data.</text>
</comment>
<sequence>MDVRDSEVPSRFQAPLPDLSRGEEYAWTSEHPPRSFVTDALCAGDPDMGERLVASVDRAVASGASTSEVVRAYANLFYDCGMGRCAWARGVVLDAKRSATAREVVWFGLARCQEPEVEALFEEQEAPAFAYVSYLDRRRWRDFRSSTPVPFSPRLERAASEVVRREKEAPFLINARMAAMLLGETDSPRAAEALLKLHAGAADASLRDDLAAAMYRQSHPEARALFQALCAQGREPLCERDERSRPEVPADPREQFRQELLSPGEFALREEVPRAERIELLASRASALSGEDWHAVRCLEALATLSREKAVEVAKAWDSRPLQEEMRDTVRALTRFPASGALGAYLDGLGLRAVPGRLIAEESALTAEEMLLWRGRALVFDVETGQFPNEHDSLLRELAALAPGALSGVLFEEVPPTFEEEQAGTGTYRLIAWGGGKRYEIKAQSFGDWYDLEAVLSFLNALARARGSDVRWISLATTDQVAHVVAGPSQSLSRLLDSGLVRTGDSDE</sequence>
<evidence type="ECO:0000313" key="1">
    <source>
        <dbReference type="EMBL" id="KFA92393.1"/>
    </source>
</evidence>
<organism evidence="1 2">
    <name type="scientific">Archangium violaceum Cb vi76</name>
    <dbReference type="NCBI Taxonomy" id="1406225"/>
    <lineage>
        <taxon>Bacteria</taxon>
        <taxon>Pseudomonadati</taxon>
        <taxon>Myxococcota</taxon>
        <taxon>Myxococcia</taxon>
        <taxon>Myxococcales</taxon>
        <taxon>Cystobacterineae</taxon>
        <taxon>Archangiaceae</taxon>
        <taxon>Archangium</taxon>
    </lineage>
</organism>
<gene>
    <name evidence="1" type="ORF">Q664_15415</name>
</gene>
<dbReference type="AlphaFoldDB" id="A0A084SVA8"/>
<evidence type="ECO:0000313" key="2">
    <source>
        <dbReference type="Proteomes" id="UP000028547"/>
    </source>
</evidence>
<dbReference type="EMBL" id="JPMI01000096">
    <property type="protein sequence ID" value="KFA92393.1"/>
    <property type="molecule type" value="Genomic_DNA"/>
</dbReference>
<name>A0A084SVA8_9BACT</name>
<accession>A0A084SVA8</accession>
<reference evidence="1 2" key="1">
    <citation type="submission" date="2014-07" db="EMBL/GenBank/DDBJ databases">
        <title>Draft Genome Sequence of Gephyronic Acid Producer, Cystobacter violaceus Strain Cb vi76.</title>
        <authorList>
            <person name="Stevens D.C."/>
            <person name="Young J."/>
            <person name="Carmichael R."/>
            <person name="Tan J."/>
            <person name="Taylor R.E."/>
        </authorList>
    </citation>
    <scope>NUCLEOTIDE SEQUENCE [LARGE SCALE GENOMIC DNA]</scope>
    <source>
        <strain evidence="1 2">Cb vi76</strain>
    </source>
</reference>
<proteinExistence type="predicted"/>
<protein>
    <submittedName>
        <fullName evidence="1">Uncharacterized protein</fullName>
    </submittedName>
</protein>
<dbReference type="Proteomes" id="UP000028547">
    <property type="component" value="Unassembled WGS sequence"/>
</dbReference>